<protein>
    <submittedName>
        <fullName evidence="2">Hypp6494 protein</fullName>
    </submittedName>
</protein>
<dbReference type="PANTHER" id="PTHR16897:SF2">
    <property type="entry name" value="OS03G0226600 PROTEIN"/>
    <property type="match status" value="1"/>
</dbReference>
<evidence type="ECO:0000259" key="1">
    <source>
        <dbReference type="PROSITE" id="PS50853"/>
    </source>
</evidence>
<dbReference type="EMBL" id="OV696697">
    <property type="protein sequence ID" value="CAH1242187.1"/>
    <property type="molecule type" value="Genomic_DNA"/>
</dbReference>
<dbReference type="InterPro" id="IPR036116">
    <property type="entry name" value="FN3_sf"/>
</dbReference>
<proteinExistence type="predicted"/>
<dbReference type="InterPro" id="IPR003961">
    <property type="entry name" value="FN3_dom"/>
</dbReference>
<dbReference type="PROSITE" id="PS50853">
    <property type="entry name" value="FN3"/>
    <property type="match status" value="1"/>
</dbReference>
<dbReference type="SUPFAM" id="SSF49265">
    <property type="entry name" value="Fibronectin type III"/>
    <property type="match status" value="1"/>
</dbReference>
<evidence type="ECO:0000313" key="3">
    <source>
        <dbReference type="Proteomes" id="UP000838412"/>
    </source>
</evidence>
<dbReference type="Proteomes" id="UP000838412">
    <property type="component" value="Chromosome 12"/>
</dbReference>
<dbReference type="PANTHER" id="PTHR16897">
    <property type="entry name" value="OS10G0105400 PROTEIN"/>
    <property type="match status" value="1"/>
</dbReference>
<accession>A0A8K0E536</accession>
<keyword evidence="3" id="KW-1185">Reference proteome</keyword>
<sequence>MEVTPIASSNTLAAHWYGFTDPHSGLSHYEWRAGTTKGGDDIMSVKKLHLTDVAIATNVSLPEKTAIYVTVTAYNHVGMAVETTSNGFIVDTSVPNITSPARIEHIHGSVVEGTQVWRSALRVTWGFSDPESMIVQQHLSLHNHHGAEVTNVKVTGSEQTYTFTDLALDDGNEYVAMVIGCNGASLCTQQTTASILIDSSPPVMGMFAVHSAHAARLRRHRDNWMTWTNQGSPQLNLAWIGFGDYHSGIESIVVTVGESYGGRQFMEVGLRSRSAHSAFTVVPAGNSTSGSLELVRRCDAHSCLGHCTCAPVGQTCAVPVDNPCSNLNAFDSAYSIIEVYDPTEYRNLTAADSESDADYTYSTCALAASWKEVTVGSSRPYRYEWSAGIQGESVGAGLFDLINDDVWQDVAMETHAILTLPSGESLEAGVLYSFYVRVWYDDRTYRVFQSDGIIADYTPPVISSSRKASSQIKDLLSQGESHDIDYMAQTTSLSTSYSSVFFDSVISGDSSHMQRFELALGTYPGGEDIMKFRDNQVDGLTTNYTFSGLTLSPSETYYSTVRAVNLAGLHRTYHSDGVLVDTASPRAGVVHDGAGVHDADYQSSTTKLSAFWHGFTDLESGVRRYLWCVGRTEDPPECGVKDWMDNGASELGTTDIESALVTGKRYFIKVVAEDTAGNSSPVAVSDGIVIDATPPVPEANLVYGDNLLQNPSFEIAGGLGDIESWTSDNDFHEALQVSSRPWDETVAKDGQHYIILRGSISQTIATMPGQGYRVSFFVNHETSSGVPTLNQEGTVTAPGIAYAFKLRNRPVSSKDVKTTAEDDSAWDTWQRQMFFFTAANNSSVITIGSVGRKAGISLDNVKVQAMNYRGSRYSNSARYYGDVDVSSQLLSDWSSVVAKWSMVDPESPIVDNSWAIGTVRGGTQLQGFTSVGQMRSARSSNLPLQHGSYMHVTVVATNAAGLRSVIYSDPVVVDLTPPVIGAVLDAADNTFVDIDYQMSDVISGKWPDVHDDESGIESCEWALGYRRGIADLTEFMTSEEQDRSASLDTFGILRHGQKVYVIVRCHNKAGQSSTASSDGVTVVREPPSSDHASLEILSEPVTHFRPRNHEQYRPDEVEIRWEGFEDDSGISHYQYMLEGADMSTYWIDVPWKTQNTAKLTSLQLGPGVKYNLSLRAVNFAGLSSQPISKEIYIEESAPSIRGEIIITWPSTGEFHLNWEGSFDTGDASLFYEVSVGLTEGGGGVFYWMETTDSNLSVSGIDRDKEYYVSINAINGAGLYTTAKMVVTYDKSS</sequence>
<dbReference type="SMART" id="SM00060">
    <property type="entry name" value="FN3"/>
    <property type="match status" value="2"/>
</dbReference>
<dbReference type="CDD" id="cd00063">
    <property type="entry name" value="FN3"/>
    <property type="match status" value="1"/>
</dbReference>
<organism evidence="2 3">
    <name type="scientific">Branchiostoma lanceolatum</name>
    <name type="common">Common lancelet</name>
    <name type="synonym">Amphioxus lanceolatum</name>
    <dbReference type="NCBI Taxonomy" id="7740"/>
    <lineage>
        <taxon>Eukaryota</taxon>
        <taxon>Metazoa</taxon>
        <taxon>Chordata</taxon>
        <taxon>Cephalochordata</taxon>
        <taxon>Leptocardii</taxon>
        <taxon>Amphioxiformes</taxon>
        <taxon>Branchiostomatidae</taxon>
        <taxon>Branchiostoma</taxon>
    </lineage>
</organism>
<feature type="domain" description="Fibronectin type-III" evidence="1">
    <location>
        <begin position="1100"/>
        <end position="1196"/>
    </location>
</feature>
<name>A0A8K0E536_BRALA</name>
<gene>
    <name evidence="2" type="primary">Hypp6494</name>
    <name evidence="2" type="ORF">BLAG_LOCUS5509</name>
</gene>
<dbReference type="Gene3D" id="2.60.40.10">
    <property type="entry name" value="Immunoglobulins"/>
    <property type="match status" value="1"/>
</dbReference>
<dbReference type="Gene3D" id="2.60.120.260">
    <property type="entry name" value="Galactose-binding domain-like"/>
    <property type="match status" value="1"/>
</dbReference>
<dbReference type="InterPro" id="IPR013783">
    <property type="entry name" value="Ig-like_fold"/>
</dbReference>
<dbReference type="OrthoDB" id="10046630at2759"/>
<evidence type="ECO:0000313" key="2">
    <source>
        <dbReference type="EMBL" id="CAH1242187.1"/>
    </source>
</evidence>
<reference evidence="2" key="1">
    <citation type="submission" date="2022-01" db="EMBL/GenBank/DDBJ databases">
        <authorList>
            <person name="Braso-Vives M."/>
        </authorList>
    </citation>
    <scope>NUCLEOTIDE SEQUENCE</scope>
</reference>